<reference evidence="2 3" key="2">
    <citation type="journal article" date="2018" name="New Phytol.">
        <title>High intraspecific genome diversity in the model arbuscular mycorrhizal symbiont Rhizophagus irregularis.</title>
        <authorList>
            <person name="Chen E.C.H."/>
            <person name="Morin E."/>
            <person name="Beaudet D."/>
            <person name="Noel J."/>
            <person name="Yildirir G."/>
            <person name="Ndikumana S."/>
            <person name="Charron P."/>
            <person name="St-Onge C."/>
            <person name="Giorgi J."/>
            <person name="Kruger M."/>
            <person name="Marton T."/>
            <person name="Ropars J."/>
            <person name="Grigoriev I.V."/>
            <person name="Hainaut M."/>
            <person name="Henrissat B."/>
            <person name="Roux C."/>
            <person name="Martin F."/>
            <person name="Corradi N."/>
        </authorList>
    </citation>
    <scope>NUCLEOTIDE SEQUENCE [LARGE SCALE GENOMIC DNA]</scope>
    <source>
        <strain evidence="2 3">DAOM 197198</strain>
    </source>
</reference>
<organism evidence="2 3">
    <name type="scientific">Rhizophagus irregularis (strain DAOM 181602 / DAOM 197198 / MUCL 43194)</name>
    <name type="common">Arbuscular mycorrhizal fungus</name>
    <name type="synonym">Glomus intraradices</name>
    <dbReference type="NCBI Taxonomy" id="747089"/>
    <lineage>
        <taxon>Eukaryota</taxon>
        <taxon>Fungi</taxon>
        <taxon>Fungi incertae sedis</taxon>
        <taxon>Mucoromycota</taxon>
        <taxon>Glomeromycotina</taxon>
        <taxon>Glomeromycetes</taxon>
        <taxon>Glomerales</taxon>
        <taxon>Glomeraceae</taxon>
        <taxon>Rhizophagus</taxon>
    </lineage>
</organism>
<dbReference type="VEuPathDB" id="FungiDB:RhiirFUN_000426"/>
<feature type="region of interest" description="Disordered" evidence="1">
    <location>
        <begin position="136"/>
        <end position="183"/>
    </location>
</feature>
<sequence>MEDKRNIQIAENKFPLIEGTEQQNFLRTTYINYLNFSEGLAAQFFTGRNIEVQCNILRNNFSLTDEDINSWRSRASRYQMTPESFAFFLHTAIYSAVESYAAVKRLTADRRNMLATSIAEHVTSMDLKQQKIEKEIQKAKKHYSERSPKKEKSKTGIKHRSKKDKKKKKKAQRHDSDSDFTYQYGNPMKMIKSGINLDNSPNVDQSSKMEIITDTPKKLNKHLVQQAITGHIPTNEDTLRVRDILVYDILVSWMPEEILKQLTLWGKTISMQTK</sequence>
<comment type="caution">
    <text evidence="2">The sequence shown here is derived from an EMBL/GenBank/DDBJ whole genome shotgun (WGS) entry which is preliminary data.</text>
</comment>
<evidence type="ECO:0000256" key="1">
    <source>
        <dbReference type="SAM" id="MobiDB-lite"/>
    </source>
</evidence>
<dbReference type="Proteomes" id="UP000018888">
    <property type="component" value="Unassembled WGS sequence"/>
</dbReference>
<dbReference type="AlphaFoldDB" id="A0A2P4QVA1"/>
<gene>
    <name evidence="2" type="ORF">GLOIN_2v1763159</name>
</gene>
<dbReference type="EMBL" id="AUPC02000010">
    <property type="protein sequence ID" value="POG81581.1"/>
    <property type="molecule type" value="Genomic_DNA"/>
</dbReference>
<reference evidence="2 3" key="1">
    <citation type="journal article" date="2013" name="Proc. Natl. Acad. Sci. U.S.A.">
        <title>Genome of an arbuscular mycorrhizal fungus provides insight into the oldest plant symbiosis.</title>
        <authorList>
            <person name="Tisserant E."/>
            <person name="Malbreil M."/>
            <person name="Kuo A."/>
            <person name="Kohler A."/>
            <person name="Symeonidi A."/>
            <person name="Balestrini R."/>
            <person name="Charron P."/>
            <person name="Duensing N."/>
            <person name="Frei Dit Frey N."/>
            <person name="Gianinazzi-Pearson V."/>
            <person name="Gilbert L.B."/>
            <person name="Handa Y."/>
            <person name="Herr J.R."/>
            <person name="Hijri M."/>
            <person name="Koul R."/>
            <person name="Kawaguchi M."/>
            <person name="Krajinski F."/>
            <person name="Lammers P.J."/>
            <person name="Masclaux F.G."/>
            <person name="Murat C."/>
            <person name="Morin E."/>
            <person name="Ndikumana S."/>
            <person name="Pagni M."/>
            <person name="Petitpierre D."/>
            <person name="Requena N."/>
            <person name="Rosikiewicz P."/>
            <person name="Riley R."/>
            <person name="Saito K."/>
            <person name="San Clemente H."/>
            <person name="Shapiro H."/>
            <person name="van Tuinen D."/>
            <person name="Becard G."/>
            <person name="Bonfante P."/>
            <person name="Paszkowski U."/>
            <person name="Shachar-Hill Y.Y."/>
            <person name="Tuskan G.A."/>
            <person name="Young P.W."/>
            <person name="Sanders I.R."/>
            <person name="Henrissat B."/>
            <person name="Rensing S.A."/>
            <person name="Grigoriev I.V."/>
            <person name="Corradi N."/>
            <person name="Roux C."/>
            <person name="Martin F."/>
        </authorList>
    </citation>
    <scope>NUCLEOTIDE SEQUENCE [LARGE SCALE GENOMIC DNA]</scope>
    <source>
        <strain evidence="2 3">DAOM 197198</strain>
    </source>
</reference>
<protein>
    <submittedName>
        <fullName evidence="2">Uncharacterized protein</fullName>
    </submittedName>
</protein>
<feature type="compositionally biased region" description="Basic residues" evidence="1">
    <location>
        <begin position="155"/>
        <end position="172"/>
    </location>
</feature>
<keyword evidence="3" id="KW-1185">Reference proteome</keyword>
<feature type="compositionally biased region" description="Basic and acidic residues" evidence="1">
    <location>
        <begin position="136"/>
        <end position="154"/>
    </location>
</feature>
<accession>A0A2P4QVA1</accession>
<evidence type="ECO:0000313" key="2">
    <source>
        <dbReference type="EMBL" id="POG81581.1"/>
    </source>
</evidence>
<evidence type="ECO:0000313" key="3">
    <source>
        <dbReference type="Proteomes" id="UP000018888"/>
    </source>
</evidence>
<name>A0A2P4QVA1_RHIID</name>
<proteinExistence type="predicted"/>